<dbReference type="EMBL" id="JAHQIW010004986">
    <property type="protein sequence ID" value="KAJ1364484.1"/>
    <property type="molecule type" value="Genomic_DNA"/>
</dbReference>
<organism evidence="2 3">
    <name type="scientific">Parelaphostrongylus tenuis</name>
    <name type="common">Meningeal worm</name>
    <dbReference type="NCBI Taxonomy" id="148309"/>
    <lineage>
        <taxon>Eukaryota</taxon>
        <taxon>Metazoa</taxon>
        <taxon>Ecdysozoa</taxon>
        <taxon>Nematoda</taxon>
        <taxon>Chromadorea</taxon>
        <taxon>Rhabditida</taxon>
        <taxon>Rhabditina</taxon>
        <taxon>Rhabditomorpha</taxon>
        <taxon>Strongyloidea</taxon>
        <taxon>Metastrongylidae</taxon>
        <taxon>Parelaphostrongylus</taxon>
    </lineage>
</organism>
<evidence type="ECO:0000256" key="1">
    <source>
        <dbReference type="SAM" id="MobiDB-lite"/>
    </source>
</evidence>
<proteinExistence type="predicted"/>
<reference evidence="2" key="1">
    <citation type="submission" date="2021-06" db="EMBL/GenBank/DDBJ databases">
        <title>Parelaphostrongylus tenuis whole genome reference sequence.</title>
        <authorList>
            <person name="Garwood T.J."/>
            <person name="Larsen P.A."/>
            <person name="Fountain-Jones N.M."/>
            <person name="Garbe J.R."/>
            <person name="Macchietto M.G."/>
            <person name="Kania S.A."/>
            <person name="Gerhold R.W."/>
            <person name="Richards J.E."/>
            <person name="Wolf T.M."/>
        </authorList>
    </citation>
    <scope>NUCLEOTIDE SEQUENCE</scope>
    <source>
        <strain evidence="2">MNPRO001-30</strain>
        <tissue evidence="2">Meninges</tissue>
    </source>
</reference>
<sequence>MSCKRWCIVSELTQSPSLSLKRTTQLSLLHRRSYKRFLTNWPRSLRGVLQQQRVEQQRNYVGPSIVAEDLCESSSLNKFVLVSLYFHLWLGKVALRLSGKSLLRPTKTDVRLQRRSVHILDFGLARMFTNEKGELKTPRQTPQFKGSEQDVDNGNDSLLRNSLSFWLSECKEKSVITKNIIGVLEH</sequence>
<keyword evidence="3" id="KW-1185">Reference proteome</keyword>
<comment type="caution">
    <text evidence="2">The sequence shown here is derived from an EMBL/GenBank/DDBJ whole genome shotgun (WGS) entry which is preliminary data.</text>
</comment>
<evidence type="ECO:0000313" key="2">
    <source>
        <dbReference type="EMBL" id="KAJ1364484.1"/>
    </source>
</evidence>
<protein>
    <submittedName>
        <fullName evidence="2">Uncharacterized protein</fullName>
    </submittedName>
</protein>
<gene>
    <name evidence="2" type="ORF">KIN20_024588</name>
</gene>
<evidence type="ECO:0000313" key="3">
    <source>
        <dbReference type="Proteomes" id="UP001196413"/>
    </source>
</evidence>
<dbReference type="Proteomes" id="UP001196413">
    <property type="component" value="Unassembled WGS sequence"/>
</dbReference>
<feature type="region of interest" description="Disordered" evidence="1">
    <location>
        <begin position="134"/>
        <end position="155"/>
    </location>
</feature>
<name>A0AAD5NCW9_PARTN</name>
<feature type="compositionally biased region" description="Polar residues" evidence="1">
    <location>
        <begin position="138"/>
        <end position="155"/>
    </location>
</feature>
<dbReference type="AlphaFoldDB" id="A0AAD5NCW9"/>
<accession>A0AAD5NCW9</accession>